<organism evidence="1 2">
    <name type="scientific">Funneliformis caledonium</name>
    <dbReference type="NCBI Taxonomy" id="1117310"/>
    <lineage>
        <taxon>Eukaryota</taxon>
        <taxon>Fungi</taxon>
        <taxon>Fungi incertae sedis</taxon>
        <taxon>Mucoromycota</taxon>
        <taxon>Glomeromycotina</taxon>
        <taxon>Glomeromycetes</taxon>
        <taxon>Glomerales</taxon>
        <taxon>Glomeraceae</taxon>
        <taxon>Funneliformis</taxon>
    </lineage>
</organism>
<evidence type="ECO:0000313" key="1">
    <source>
        <dbReference type="EMBL" id="CAG8630039.1"/>
    </source>
</evidence>
<reference evidence="1" key="1">
    <citation type="submission" date="2021-06" db="EMBL/GenBank/DDBJ databases">
        <authorList>
            <person name="Kallberg Y."/>
            <person name="Tangrot J."/>
            <person name="Rosling A."/>
        </authorList>
    </citation>
    <scope>NUCLEOTIDE SEQUENCE</scope>
    <source>
        <strain evidence="1">UK204</strain>
    </source>
</reference>
<feature type="non-terminal residue" evidence="1">
    <location>
        <position position="1"/>
    </location>
</feature>
<sequence length="280" mass="31849">VEQKKQMIKKRKASAPKTAKLRANQKTIQKTNTKIPDDHVNIDCTSHLLFKPINKGHKRGHRQFGLDLRSSPRQFNTRRPFKDYYNLNTKKNNHMELYSANSNDQIRSYGVSNQVLHINQSHHLSFGSTPTTILISLTESQPVSNREVTSEHVSDMCKEMKVMFIQSQNPGSAAVAAVLSLNSISSTNEIPSEDDITSFVNDAFLKDIFFTQLAIIKEDELFNNVTIINTLKTLLKKAFMLHLTLEVSHLTNHNVNNHHILQQVKELDHLTSDLTIPNLT</sequence>
<keyword evidence="2" id="KW-1185">Reference proteome</keyword>
<comment type="caution">
    <text evidence="1">The sequence shown here is derived from an EMBL/GenBank/DDBJ whole genome shotgun (WGS) entry which is preliminary data.</text>
</comment>
<dbReference type="OrthoDB" id="2355457at2759"/>
<accession>A0A9N9DCD8</accession>
<evidence type="ECO:0000313" key="2">
    <source>
        <dbReference type="Proteomes" id="UP000789570"/>
    </source>
</evidence>
<protein>
    <submittedName>
        <fullName evidence="1">17066_t:CDS:1</fullName>
    </submittedName>
</protein>
<proteinExistence type="predicted"/>
<dbReference type="EMBL" id="CAJVPQ010003512">
    <property type="protein sequence ID" value="CAG8630039.1"/>
    <property type="molecule type" value="Genomic_DNA"/>
</dbReference>
<name>A0A9N9DCD8_9GLOM</name>
<dbReference type="AlphaFoldDB" id="A0A9N9DCD8"/>
<gene>
    <name evidence="1" type="ORF">FCALED_LOCUS10016</name>
</gene>
<dbReference type="Proteomes" id="UP000789570">
    <property type="component" value="Unassembled WGS sequence"/>
</dbReference>